<dbReference type="InterPro" id="IPR036271">
    <property type="entry name" value="Tet_transcr_reg_TetR-rel_C_sf"/>
</dbReference>
<feature type="DNA-binding region" description="H-T-H motif" evidence="2">
    <location>
        <begin position="29"/>
        <end position="48"/>
    </location>
</feature>
<accession>A0ABQ1NNP0</accession>
<dbReference type="SUPFAM" id="SSF46689">
    <property type="entry name" value="Homeodomain-like"/>
    <property type="match status" value="1"/>
</dbReference>
<evidence type="ECO:0000256" key="2">
    <source>
        <dbReference type="PROSITE-ProRule" id="PRU00335"/>
    </source>
</evidence>
<name>A0ABQ1NNP0_9ENTE</name>
<evidence type="ECO:0000313" key="5">
    <source>
        <dbReference type="Proteomes" id="UP000630615"/>
    </source>
</evidence>
<organism evidence="4 5">
    <name type="scientific">Enterococcus wangshanyuanii</name>
    <dbReference type="NCBI Taxonomy" id="2005703"/>
    <lineage>
        <taxon>Bacteria</taxon>
        <taxon>Bacillati</taxon>
        <taxon>Bacillota</taxon>
        <taxon>Bacilli</taxon>
        <taxon>Lactobacillales</taxon>
        <taxon>Enterococcaceae</taxon>
        <taxon>Enterococcus</taxon>
    </lineage>
</organism>
<keyword evidence="1 2" id="KW-0238">DNA-binding</keyword>
<dbReference type="RefSeq" id="WP_088268685.1">
    <property type="nucleotide sequence ID" value="NZ_BMKI01000001.1"/>
</dbReference>
<dbReference type="Gene3D" id="1.10.357.10">
    <property type="entry name" value="Tetracycline Repressor, domain 2"/>
    <property type="match status" value="1"/>
</dbReference>
<dbReference type="EMBL" id="BMKI01000001">
    <property type="protein sequence ID" value="GGC80863.1"/>
    <property type="molecule type" value="Genomic_DNA"/>
</dbReference>
<dbReference type="Proteomes" id="UP000630615">
    <property type="component" value="Unassembled WGS sequence"/>
</dbReference>
<keyword evidence="5" id="KW-1185">Reference proteome</keyword>
<gene>
    <name evidence="4" type="primary">acrR2</name>
    <name evidence="4" type="ORF">GCM10011573_08080</name>
</gene>
<proteinExistence type="predicted"/>
<dbReference type="SUPFAM" id="SSF48498">
    <property type="entry name" value="Tetracyclin repressor-like, C-terminal domain"/>
    <property type="match status" value="1"/>
</dbReference>
<sequence>MVRKKVYKKQHILAAASDLLEKKSFSAITARNVAEHMGISTQPIYLEFKNMEDLKLTLLQTIYKSLETDYFSTIQSDDFLVNFALNYIEFAKTKRNLFIVLFVEHHSYGQQINQLTLELFTKNLKGDERYTAISPENLNKLFIKVWIIATGLASLSASGILNLKKEEIIAVFKSNLIES</sequence>
<feature type="domain" description="HTH tetR-type" evidence="3">
    <location>
        <begin position="6"/>
        <end position="66"/>
    </location>
</feature>
<reference evidence="5" key="1">
    <citation type="journal article" date="2019" name="Int. J. Syst. Evol. Microbiol.">
        <title>The Global Catalogue of Microorganisms (GCM) 10K type strain sequencing project: providing services to taxonomists for standard genome sequencing and annotation.</title>
        <authorList>
            <consortium name="The Broad Institute Genomics Platform"/>
            <consortium name="The Broad Institute Genome Sequencing Center for Infectious Disease"/>
            <person name="Wu L."/>
            <person name="Ma J."/>
        </authorList>
    </citation>
    <scope>NUCLEOTIDE SEQUENCE [LARGE SCALE GENOMIC DNA]</scope>
    <source>
        <strain evidence="5">CGMCC 1.15942</strain>
    </source>
</reference>
<dbReference type="Pfam" id="PF00440">
    <property type="entry name" value="TetR_N"/>
    <property type="match status" value="1"/>
</dbReference>
<evidence type="ECO:0000259" key="3">
    <source>
        <dbReference type="PROSITE" id="PS50977"/>
    </source>
</evidence>
<evidence type="ECO:0000256" key="1">
    <source>
        <dbReference type="ARBA" id="ARBA00023125"/>
    </source>
</evidence>
<protein>
    <submittedName>
        <fullName evidence="4">TetR family transcriptional regulator</fullName>
    </submittedName>
</protein>
<dbReference type="InterPro" id="IPR001647">
    <property type="entry name" value="HTH_TetR"/>
</dbReference>
<evidence type="ECO:0000313" key="4">
    <source>
        <dbReference type="EMBL" id="GGC80863.1"/>
    </source>
</evidence>
<dbReference type="InterPro" id="IPR009057">
    <property type="entry name" value="Homeodomain-like_sf"/>
</dbReference>
<comment type="caution">
    <text evidence="4">The sequence shown here is derived from an EMBL/GenBank/DDBJ whole genome shotgun (WGS) entry which is preliminary data.</text>
</comment>
<dbReference type="PROSITE" id="PS50977">
    <property type="entry name" value="HTH_TETR_2"/>
    <property type="match status" value="1"/>
</dbReference>